<dbReference type="PIRSF" id="PIRSF000137">
    <property type="entry name" value="Alcohol_oxidase"/>
    <property type="match status" value="1"/>
</dbReference>
<reference evidence="9 10" key="1">
    <citation type="submission" date="2018-05" db="EMBL/GenBank/DDBJ databases">
        <title>Genomic Encyclopedia of Type Strains, Phase IV (KMG-IV): sequencing the most valuable type-strain genomes for metagenomic binning, comparative biology and taxonomic classification.</title>
        <authorList>
            <person name="Goeker M."/>
        </authorList>
    </citation>
    <scope>NUCLEOTIDE SEQUENCE [LARGE SCALE GENOMIC DNA]</scope>
    <source>
        <strain evidence="9 10">DSM 2626</strain>
    </source>
</reference>
<dbReference type="EMBL" id="QGGH01000002">
    <property type="protein sequence ID" value="PWJ92274.1"/>
    <property type="molecule type" value="Genomic_DNA"/>
</dbReference>
<dbReference type="InterPro" id="IPR012132">
    <property type="entry name" value="GMC_OxRdtase"/>
</dbReference>
<feature type="binding site" evidence="5">
    <location>
        <position position="224"/>
    </location>
    <ligand>
        <name>FAD</name>
        <dbReference type="ChEBI" id="CHEBI:57692"/>
    </ligand>
</feature>
<accession>A0A8E2WGD1</accession>
<dbReference type="SUPFAM" id="SSF51905">
    <property type="entry name" value="FAD/NAD(P)-binding domain"/>
    <property type="match status" value="1"/>
</dbReference>
<organism evidence="9 10">
    <name type="scientific">Rhizobium loti</name>
    <name type="common">Mesorhizobium loti</name>
    <dbReference type="NCBI Taxonomy" id="381"/>
    <lineage>
        <taxon>Bacteria</taxon>
        <taxon>Pseudomonadati</taxon>
        <taxon>Pseudomonadota</taxon>
        <taxon>Alphaproteobacteria</taxon>
        <taxon>Hyphomicrobiales</taxon>
        <taxon>Phyllobacteriaceae</taxon>
        <taxon>Mesorhizobium</taxon>
    </lineage>
</organism>
<dbReference type="InterPro" id="IPR036188">
    <property type="entry name" value="FAD/NAD-bd_sf"/>
</dbReference>
<dbReference type="InterPro" id="IPR007867">
    <property type="entry name" value="GMC_OxRtase_C"/>
</dbReference>
<dbReference type="PANTHER" id="PTHR11552:SF147">
    <property type="entry name" value="CHOLINE DEHYDROGENASE, MITOCHONDRIAL"/>
    <property type="match status" value="1"/>
</dbReference>
<dbReference type="Gene3D" id="3.30.410.40">
    <property type="match status" value="1"/>
</dbReference>
<protein>
    <submittedName>
        <fullName evidence="9">Choline dehydrogenase</fullName>
    </submittedName>
</protein>
<sequence length="520" mass="56789">MPFDVIVVGAGAAGAVLAARLTEDAATTVLLLEAGPDYRSGEQPAEMESPNPFNLLLPDHFQQQYMYPDLMARRTKWQEHRVYWRGKGLGGSTAVNGQIAIRGVLHAFDRWEEIGCKGWSGADVLPFFCRLEDDPIAANFHGSDGPIPIYRAPVESWGSVDKAMRQSAMALGHPWHDDLNAPDAEGACTYPINSRDSKRVSVNDGYLEAARDRPNLTIIGQATVDKVLFDGKTAIGVLAIVAGQVRKFEAPLVILSAGAIHSPVILQRSGIGPAALLNRKDIEVLADLPVGEGFFDHPYCRIELKLKPEFKATDVDARHTNCCVRMSSGVLGAERDDILYVAMNHGGIGVESDSAQFGEAMVNLILMEAKSRGTVQLRSANPFDQPIVEENMLDDPMDIQRMRIAYRHLGEIARQAPIQEIAERVLLGDSDLPLSWLETASDEEVDNFLLAQSSDAQHGIGGCCMGRPGEAVVDPECRVYGFEGLRVIDASIMPLDCQANTNLTSIMIGEKMADRLRRSI</sequence>
<evidence type="ECO:0000256" key="2">
    <source>
        <dbReference type="ARBA" id="ARBA00010790"/>
    </source>
</evidence>
<dbReference type="InterPro" id="IPR000172">
    <property type="entry name" value="GMC_OxRdtase_N"/>
</dbReference>
<dbReference type="GO" id="GO:0016614">
    <property type="term" value="F:oxidoreductase activity, acting on CH-OH group of donors"/>
    <property type="evidence" value="ECO:0007669"/>
    <property type="project" value="InterPro"/>
</dbReference>
<dbReference type="PROSITE" id="PS00624">
    <property type="entry name" value="GMC_OXRED_2"/>
    <property type="match status" value="1"/>
</dbReference>
<evidence type="ECO:0000256" key="5">
    <source>
        <dbReference type="PIRSR" id="PIRSR000137-2"/>
    </source>
</evidence>
<dbReference type="Proteomes" id="UP000245631">
    <property type="component" value="Unassembled WGS sequence"/>
</dbReference>
<feature type="domain" description="Glucose-methanol-choline oxidoreductase N-terminal" evidence="7">
    <location>
        <begin position="86"/>
        <end position="109"/>
    </location>
</feature>
<comment type="caution">
    <text evidence="9">The sequence shown here is derived from an EMBL/GenBank/DDBJ whole genome shotgun (WGS) entry which is preliminary data.</text>
</comment>
<feature type="domain" description="Glucose-methanol-choline oxidoreductase N-terminal" evidence="8">
    <location>
        <begin position="258"/>
        <end position="272"/>
    </location>
</feature>
<comment type="cofactor">
    <cofactor evidence="1 5">
        <name>FAD</name>
        <dbReference type="ChEBI" id="CHEBI:57692"/>
    </cofactor>
</comment>
<evidence type="ECO:0000256" key="1">
    <source>
        <dbReference type="ARBA" id="ARBA00001974"/>
    </source>
</evidence>
<evidence type="ECO:0000256" key="3">
    <source>
        <dbReference type="ARBA" id="ARBA00022630"/>
    </source>
</evidence>
<keyword evidence="3 6" id="KW-0285">Flavoprotein</keyword>
<proteinExistence type="inferred from homology"/>
<evidence type="ECO:0000256" key="6">
    <source>
        <dbReference type="RuleBase" id="RU003968"/>
    </source>
</evidence>
<dbReference type="PROSITE" id="PS00623">
    <property type="entry name" value="GMC_OXRED_1"/>
    <property type="match status" value="1"/>
</dbReference>
<dbReference type="AlphaFoldDB" id="A0A8E2WGD1"/>
<dbReference type="Pfam" id="PF00732">
    <property type="entry name" value="GMC_oxred_N"/>
    <property type="match status" value="1"/>
</dbReference>
<dbReference type="GeneID" id="61051096"/>
<keyword evidence="4 5" id="KW-0274">FAD</keyword>
<evidence type="ECO:0000256" key="4">
    <source>
        <dbReference type="ARBA" id="ARBA00022827"/>
    </source>
</evidence>
<evidence type="ECO:0000259" key="8">
    <source>
        <dbReference type="PROSITE" id="PS00624"/>
    </source>
</evidence>
<name>A0A8E2WGD1_RHILI</name>
<evidence type="ECO:0000259" key="7">
    <source>
        <dbReference type="PROSITE" id="PS00623"/>
    </source>
</evidence>
<dbReference type="RefSeq" id="WP_109661544.1">
    <property type="nucleotide sequence ID" value="NZ_QGGH01000002.1"/>
</dbReference>
<dbReference type="GO" id="GO:0050660">
    <property type="term" value="F:flavin adenine dinucleotide binding"/>
    <property type="evidence" value="ECO:0007669"/>
    <property type="project" value="InterPro"/>
</dbReference>
<dbReference type="PANTHER" id="PTHR11552">
    <property type="entry name" value="GLUCOSE-METHANOL-CHOLINE GMC OXIDOREDUCTASE"/>
    <property type="match status" value="1"/>
</dbReference>
<evidence type="ECO:0000313" key="9">
    <source>
        <dbReference type="EMBL" id="PWJ92274.1"/>
    </source>
</evidence>
<evidence type="ECO:0000313" key="10">
    <source>
        <dbReference type="Proteomes" id="UP000245631"/>
    </source>
</evidence>
<gene>
    <name evidence="9" type="ORF">C8D77_10246</name>
</gene>
<comment type="similarity">
    <text evidence="2 6">Belongs to the GMC oxidoreductase family.</text>
</comment>
<dbReference type="Pfam" id="PF05199">
    <property type="entry name" value="GMC_oxred_C"/>
    <property type="match status" value="1"/>
</dbReference>
<dbReference type="SUPFAM" id="SSF54373">
    <property type="entry name" value="FAD-linked reductases, C-terminal domain"/>
    <property type="match status" value="1"/>
</dbReference>
<dbReference type="Gene3D" id="3.50.50.60">
    <property type="entry name" value="FAD/NAD(P)-binding domain"/>
    <property type="match status" value="1"/>
</dbReference>